<dbReference type="Proteomes" id="UP000238825">
    <property type="component" value="Chromosome"/>
</dbReference>
<dbReference type="InterPro" id="IPR040680">
    <property type="entry name" value="DUF5643"/>
</dbReference>
<evidence type="ECO:0000259" key="1">
    <source>
        <dbReference type="Pfam" id="PF13786"/>
    </source>
</evidence>
<dbReference type="Proteomes" id="UP000255295">
    <property type="component" value="Unassembled WGS sequence"/>
</dbReference>
<evidence type="ECO:0008006" key="7">
    <source>
        <dbReference type="Google" id="ProtNLM"/>
    </source>
</evidence>
<dbReference type="GeneID" id="48277931"/>
<dbReference type="EMBL" id="UFSZ01000001">
    <property type="protein sequence ID" value="SUV16181.1"/>
    <property type="molecule type" value="Genomic_DNA"/>
</dbReference>
<name>A0A2S0K3G3_LYSSH</name>
<dbReference type="InterPro" id="IPR025436">
    <property type="entry name" value="DUF4179"/>
</dbReference>
<reference evidence="3 5" key="1">
    <citation type="submission" date="2017-03" db="EMBL/GenBank/DDBJ databases">
        <title>The whole genome sequencing and assembly of Lysinibacillus sphaericus DSM 28T strain.</title>
        <authorList>
            <person name="Lee Y.-J."/>
            <person name="Yi H."/>
            <person name="Bahn Y.-S."/>
            <person name="Kim J.F."/>
            <person name="Lee D.-W."/>
        </authorList>
    </citation>
    <scope>NUCLEOTIDE SEQUENCE [LARGE SCALE GENOMIC DNA]</scope>
    <source>
        <strain evidence="3 5">DSM 28</strain>
    </source>
</reference>
<sequence length="416" mass="47114">MKKPPIDVPKEQLQQIRMDVLRKVQREKRTKKRMASVAIVFLCCLSLLLSIRVSPTVASYVAKIPGLDAIVSAVVRDKGIKDIVEHKYYEEINKTQTKDGLSLTLQGVIADQSGFVLYYDADASFELNLEEVQLFQGDDEIKCGCSFTMGGGNQAFISSSVEYSFSEPMAYTSRDFTAVFRFKDKNQGEIEMTIPFSLQNEIAEEKVFIANRTVEVEGQKFTITKIRRTPLKLALDIEVDKANTMQILALDDIAVVTESGERRESIRSSHSMNGDIRDGKYTLYLQSNYFDNPQSLTVLIGAVQAVPKGEDFIEVDFGRQEVLSKPDFLDWDISVEQQSLKTAAKNWDGRIRHIFYRSGLKADGTTLAYKGGTFSDDDEYLYSTESFDQYNGKAKIFFNYYYNPIGEDIEVKIPLQ</sequence>
<evidence type="ECO:0000313" key="3">
    <source>
        <dbReference type="EMBL" id="AVK97886.1"/>
    </source>
</evidence>
<proteinExistence type="predicted"/>
<dbReference type="RefSeq" id="WP_024361589.1">
    <property type="nucleotide sequence ID" value="NZ_BJNS01000057.1"/>
</dbReference>
<protein>
    <recommendedName>
        <fullName evidence="7">DUF4179 domain-containing protein</fullName>
    </recommendedName>
</protein>
<feature type="domain" description="DUF4179" evidence="1">
    <location>
        <begin position="29"/>
        <end position="120"/>
    </location>
</feature>
<evidence type="ECO:0000313" key="4">
    <source>
        <dbReference type="EMBL" id="SUV16181.1"/>
    </source>
</evidence>
<dbReference type="Pfam" id="PF13786">
    <property type="entry name" value="DUF4179"/>
    <property type="match status" value="1"/>
</dbReference>
<gene>
    <name evidence="3" type="ORF">LS41612_17155</name>
    <name evidence="4" type="ORF">NCTC10338_01257</name>
</gene>
<dbReference type="EMBL" id="CP019980">
    <property type="protein sequence ID" value="AVK97886.1"/>
    <property type="molecule type" value="Genomic_DNA"/>
</dbReference>
<evidence type="ECO:0000313" key="5">
    <source>
        <dbReference type="Proteomes" id="UP000238825"/>
    </source>
</evidence>
<dbReference type="Gene3D" id="2.60.40.1630">
    <property type="entry name" value="bacillus anthracis domain"/>
    <property type="match status" value="1"/>
</dbReference>
<evidence type="ECO:0000259" key="2">
    <source>
        <dbReference type="Pfam" id="PF18705"/>
    </source>
</evidence>
<accession>A0A2S0K3G3</accession>
<evidence type="ECO:0000313" key="6">
    <source>
        <dbReference type="Proteomes" id="UP000255295"/>
    </source>
</evidence>
<reference evidence="4 6" key="2">
    <citation type="submission" date="2018-06" db="EMBL/GenBank/DDBJ databases">
        <authorList>
            <consortium name="Pathogen Informatics"/>
            <person name="Doyle S."/>
        </authorList>
    </citation>
    <scope>NUCLEOTIDE SEQUENCE [LARGE SCALE GENOMIC DNA]</scope>
    <source>
        <strain evidence="4 6">NCTC10338</strain>
    </source>
</reference>
<dbReference type="Pfam" id="PF18705">
    <property type="entry name" value="DUF5643"/>
    <property type="match status" value="1"/>
</dbReference>
<dbReference type="AlphaFoldDB" id="A0A2S0K3G3"/>
<organism evidence="3 5">
    <name type="scientific">Lysinibacillus sphaericus</name>
    <name type="common">Bacillus sphaericus</name>
    <dbReference type="NCBI Taxonomy" id="1421"/>
    <lineage>
        <taxon>Bacteria</taxon>
        <taxon>Bacillati</taxon>
        <taxon>Bacillota</taxon>
        <taxon>Bacilli</taxon>
        <taxon>Bacillales</taxon>
        <taxon>Bacillaceae</taxon>
        <taxon>Lysinibacillus</taxon>
    </lineage>
</organism>
<feature type="domain" description="DUF5643" evidence="2">
    <location>
        <begin position="206"/>
        <end position="316"/>
    </location>
</feature>